<dbReference type="AlphaFoldDB" id="A0A7W9GXI0"/>
<dbReference type="Gene3D" id="3.10.180.10">
    <property type="entry name" value="2,3-Dihydroxybiphenyl 1,2-Dioxygenase, domain 1"/>
    <property type="match status" value="2"/>
</dbReference>
<name>A0A7W9GXI0_9ACTN</name>
<dbReference type="PANTHER" id="PTHR36503">
    <property type="entry name" value="BLR2520 PROTEIN"/>
    <property type="match status" value="1"/>
</dbReference>
<dbReference type="PANTHER" id="PTHR36503:SF1">
    <property type="entry name" value="BLR2520 PROTEIN"/>
    <property type="match status" value="1"/>
</dbReference>
<organism evidence="1 2">
    <name type="scientific">Jiangella mangrovi</name>
    <dbReference type="NCBI Taxonomy" id="1524084"/>
    <lineage>
        <taxon>Bacteria</taxon>
        <taxon>Bacillati</taxon>
        <taxon>Actinomycetota</taxon>
        <taxon>Actinomycetes</taxon>
        <taxon>Jiangellales</taxon>
        <taxon>Jiangellaceae</taxon>
        <taxon>Jiangella</taxon>
    </lineage>
</organism>
<gene>
    <name evidence="1" type="ORF">HD601_006056</name>
</gene>
<protein>
    <submittedName>
        <fullName evidence="1">Putative lactoylglutathione lyase</fullName>
    </submittedName>
</protein>
<evidence type="ECO:0000313" key="2">
    <source>
        <dbReference type="Proteomes" id="UP000542813"/>
    </source>
</evidence>
<dbReference type="InterPro" id="IPR029068">
    <property type="entry name" value="Glyas_Bleomycin-R_OHBP_Dase"/>
</dbReference>
<keyword evidence="2" id="KW-1185">Reference proteome</keyword>
<proteinExistence type="predicted"/>
<dbReference type="Proteomes" id="UP000542813">
    <property type="component" value="Unassembled WGS sequence"/>
</dbReference>
<dbReference type="SUPFAM" id="SSF54593">
    <property type="entry name" value="Glyoxalase/Bleomycin resistance protein/Dihydroxybiphenyl dioxygenase"/>
    <property type="match status" value="1"/>
</dbReference>
<accession>A0A7W9GXI0</accession>
<dbReference type="EMBL" id="JACHMM010000001">
    <property type="protein sequence ID" value="MBB5791481.1"/>
    <property type="molecule type" value="Genomic_DNA"/>
</dbReference>
<comment type="caution">
    <text evidence="1">The sequence shown here is derived from an EMBL/GenBank/DDBJ whole genome shotgun (WGS) entry which is preliminary data.</text>
</comment>
<dbReference type="GO" id="GO:0016829">
    <property type="term" value="F:lyase activity"/>
    <property type="evidence" value="ECO:0007669"/>
    <property type="project" value="UniProtKB-KW"/>
</dbReference>
<dbReference type="RefSeq" id="WP_184828297.1">
    <property type="nucleotide sequence ID" value="NZ_JACHMM010000001.1"/>
</dbReference>
<evidence type="ECO:0000313" key="1">
    <source>
        <dbReference type="EMBL" id="MBB5791481.1"/>
    </source>
</evidence>
<keyword evidence="1" id="KW-0456">Lyase</keyword>
<reference evidence="1 2" key="1">
    <citation type="submission" date="2020-08" db="EMBL/GenBank/DDBJ databases">
        <title>Sequencing the genomes of 1000 actinobacteria strains.</title>
        <authorList>
            <person name="Klenk H.-P."/>
        </authorList>
    </citation>
    <scope>NUCLEOTIDE SEQUENCE [LARGE SCALE GENOMIC DNA]</scope>
    <source>
        <strain evidence="1 2">DSM 102122</strain>
    </source>
</reference>
<sequence>MTTIEHITLDVADPTTAGRFYSALGLDERVRVRASDAPASGFSGFTLSLVVSQPSTVDALVGAALEAGAKELKPASKSLWGYGGTVEAPDGTVVTVASSSKKDTGPATRQVDEIVLQLGVDDVAASKQFYVDHGLSVAKSFGRKYVEFETGAVKLTLNKRKALAKVVGVDPDGSGSHRIAVGGAAGPFIDPDGFAWEND</sequence>